<dbReference type="RefSeq" id="WP_245698782.1">
    <property type="nucleotide sequence ID" value="NZ_FNKQ01000002.1"/>
</dbReference>
<dbReference type="EMBL" id="FNKQ01000002">
    <property type="protein sequence ID" value="SDQ37469.1"/>
    <property type="molecule type" value="Genomic_DNA"/>
</dbReference>
<dbReference type="Pfam" id="PF00589">
    <property type="entry name" value="Phage_integrase"/>
    <property type="match status" value="1"/>
</dbReference>
<proteinExistence type="predicted"/>
<dbReference type="CDD" id="cd00397">
    <property type="entry name" value="DNA_BRE_C"/>
    <property type="match status" value="1"/>
</dbReference>
<keyword evidence="1" id="KW-0229">DNA integration</keyword>
<keyword evidence="3" id="KW-0233">DNA recombination</keyword>
<reference evidence="6" key="1">
    <citation type="submission" date="2016-10" db="EMBL/GenBank/DDBJ databases">
        <authorList>
            <person name="Varghese N."/>
            <person name="Submissions S."/>
        </authorList>
    </citation>
    <scope>NUCLEOTIDE SEQUENCE [LARGE SCALE GENOMIC DNA]</scope>
    <source>
        <strain evidence="6">CGMCC 1.12397</strain>
    </source>
</reference>
<evidence type="ECO:0000313" key="5">
    <source>
        <dbReference type="EMBL" id="SDQ37469.1"/>
    </source>
</evidence>
<dbReference type="InterPro" id="IPR050090">
    <property type="entry name" value="Tyrosine_recombinase_XerCD"/>
</dbReference>
<organism evidence="5 6">
    <name type="scientific">Halopelagius longus</name>
    <dbReference type="NCBI Taxonomy" id="1236180"/>
    <lineage>
        <taxon>Archaea</taxon>
        <taxon>Methanobacteriati</taxon>
        <taxon>Methanobacteriota</taxon>
        <taxon>Stenosarchaea group</taxon>
        <taxon>Halobacteria</taxon>
        <taxon>Halobacteriales</taxon>
        <taxon>Haloferacaceae</taxon>
    </lineage>
</organism>
<dbReference type="Gene3D" id="1.10.443.10">
    <property type="entry name" value="Intergrase catalytic core"/>
    <property type="match status" value="1"/>
</dbReference>
<evidence type="ECO:0000259" key="4">
    <source>
        <dbReference type="PROSITE" id="PS51898"/>
    </source>
</evidence>
<gene>
    <name evidence="5" type="ORF">SAMN05216278_1275</name>
</gene>
<dbReference type="GO" id="GO:0015074">
    <property type="term" value="P:DNA integration"/>
    <property type="evidence" value="ECO:0007669"/>
    <property type="project" value="UniProtKB-KW"/>
</dbReference>
<dbReference type="SUPFAM" id="SSF56349">
    <property type="entry name" value="DNA breaking-rejoining enzymes"/>
    <property type="match status" value="1"/>
</dbReference>
<dbReference type="InterPro" id="IPR013762">
    <property type="entry name" value="Integrase-like_cat_sf"/>
</dbReference>
<accession>A0A1H1ACW6</accession>
<dbReference type="PANTHER" id="PTHR30349:SF41">
    <property type="entry name" value="INTEGRASE_RECOMBINASE PROTEIN MJ0367-RELATED"/>
    <property type="match status" value="1"/>
</dbReference>
<dbReference type="PROSITE" id="PS51898">
    <property type="entry name" value="TYR_RECOMBINASE"/>
    <property type="match status" value="1"/>
</dbReference>
<evidence type="ECO:0000256" key="1">
    <source>
        <dbReference type="ARBA" id="ARBA00022908"/>
    </source>
</evidence>
<sequence length="351" mass="40536">MDGDEMEPSRNIVIVPESNADLLTEKEEIDYYEHRKAFLTFLLKFGKNPKKAKGYSPYTVYNTGYRAAAFDRWVWQEGGEYRFPPTEDDAAEYMKQVALSEVSDSTKGKKLEMLRRYSKWLSDQYGVADWEFQWEFKSGGGNSGPRDFLSIEERRKVRQAALSIDGNPAYGVEDKDALAVTDGSWKFTSLVWTSLDTGLRPVEVGRATVDWVDVDNGVLRIPREESSKNEGNWTVSLTDRTATALDRWIDERSQHPRYADTRSLWLTRHGNRYGANELRRLLHRLCERAGIDTTSRQMSWYTIRHSVGTFMTKERDLAATKAQLRHKNAKTTMKYDQVPVEDRRDALDRMG</sequence>
<dbReference type="PANTHER" id="PTHR30349">
    <property type="entry name" value="PHAGE INTEGRASE-RELATED"/>
    <property type="match status" value="1"/>
</dbReference>
<protein>
    <submittedName>
        <fullName evidence="5">Site-specific recombinase XerD</fullName>
    </submittedName>
</protein>
<dbReference type="GO" id="GO:0003677">
    <property type="term" value="F:DNA binding"/>
    <property type="evidence" value="ECO:0007669"/>
    <property type="project" value="UniProtKB-KW"/>
</dbReference>
<name>A0A1H1ACW6_9EURY</name>
<dbReference type="InterPro" id="IPR002104">
    <property type="entry name" value="Integrase_catalytic"/>
</dbReference>
<dbReference type="InterPro" id="IPR011010">
    <property type="entry name" value="DNA_brk_join_enz"/>
</dbReference>
<dbReference type="AlphaFoldDB" id="A0A1H1ACW6"/>
<dbReference type="GO" id="GO:0006310">
    <property type="term" value="P:DNA recombination"/>
    <property type="evidence" value="ECO:0007669"/>
    <property type="project" value="UniProtKB-KW"/>
</dbReference>
<keyword evidence="2" id="KW-0238">DNA-binding</keyword>
<evidence type="ECO:0000256" key="3">
    <source>
        <dbReference type="ARBA" id="ARBA00023172"/>
    </source>
</evidence>
<evidence type="ECO:0000313" key="6">
    <source>
        <dbReference type="Proteomes" id="UP000199289"/>
    </source>
</evidence>
<evidence type="ECO:0000256" key="2">
    <source>
        <dbReference type="ARBA" id="ARBA00023125"/>
    </source>
</evidence>
<feature type="domain" description="Tyr recombinase" evidence="4">
    <location>
        <begin position="144"/>
        <end position="348"/>
    </location>
</feature>
<dbReference type="Proteomes" id="UP000199289">
    <property type="component" value="Unassembled WGS sequence"/>
</dbReference>